<proteinExistence type="predicted"/>
<evidence type="ECO:0000313" key="1">
    <source>
        <dbReference type="EMBL" id="SPD72775.1"/>
    </source>
</evidence>
<name>A0A445MTK2_9BACT</name>
<reference evidence="1" key="1">
    <citation type="submission" date="2018-01" db="EMBL/GenBank/DDBJ databases">
        <authorList>
            <person name="Regsiter A."/>
            <person name="William W."/>
        </authorList>
    </citation>
    <scope>NUCLEOTIDE SEQUENCE</scope>
    <source>
        <strain evidence="1">TRIP AH-1</strain>
    </source>
</reference>
<accession>A0A445MTK2</accession>
<gene>
    <name evidence="1" type="ORF">PITCH_A1530005</name>
</gene>
<dbReference type="EMBL" id="OJIN01000061">
    <property type="protein sequence ID" value="SPD72775.1"/>
    <property type="molecule type" value="Genomic_DNA"/>
</dbReference>
<sequence>MRPIDKNQINLITANRATIETNLTKALCLVFGEEPIISSLRKVVAAAIENLVPLINDKPTNKVITDRLVGDEHKNLVVWKYAKTHNVLVEWDPGNRETWTFKPPFKNWKNAQAALYRVWLCKNSWSASDCSDLIRLFGDLCEQNKGAAVYADQDPKYSAHYNINKKEFEEFKPDKYFFAIDPAKDGKPAYRIQRDEFLRQNVPSRTRASGDNKEKLAAGTPAPHIAAGRDKIKYVKLGGAQAKGGIDLYRLMPNSTVRKIDIAFGLPEGADASGTTADSILVINRVKSFADAYKALQIDIGLGDEEGILQLLPLVTMVSQGHHTLFESALTLTYHNFINYAVGFYHTLLPDVKGGVMPAAVGKIRTLLNAADSDPKNKHILAYYDPVGEVYEGFLFEKEEEIDSLKRFASMRGQPPISREGDTDLPWLNKFRDQVSPAVKRGELVKIGAPIPPAPKEKHTVRSADFKYSDGVRSFRQTGGNNFEDQAGNRFIKCLKTDPNAFEIKIKGFPYGWLRPA</sequence>
<dbReference type="AlphaFoldDB" id="A0A445MTK2"/>
<protein>
    <submittedName>
        <fullName evidence="1">Uncharacterized protein</fullName>
    </submittedName>
</protein>
<organism evidence="1">
    <name type="scientific">uncultured Desulfobacterium sp</name>
    <dbReference type="NCBI Taxonomy" id="201089"/>
    <lineage>
        <taxon>Bacteria</taxon>
        <taxon>Pseudomonadati</taxon>
        <taxon>Thermodesulfobacteriota</taxon>
        <taxon>Desulfobacteria</taxon>
        <taxon>Desulfobacterales</taxon>
        <taxon>Desulfobacteriaceae</taxon>
        <taxon>Desulfobacterium</taxon>
        <taxon>environmental samples</taxon>
    </lineage>
</organism>